<dbReference type="Pfam" id="PF00725">
    <property type="entry name" value="3HCDH"/>
    <property type="match status" value="1"/>
</dbReference>
<dbReference type="FunCoup" id="A8WW93">
    <property type="interactions" value="183"/>
</dbReference>
<name>A8WW93_CAEBR</name>
<feature type="domain" description="3-hydroxyacyl-CoA dehydrogenase C-terminal" evidence="4">
    <location>
        <begin position="226"/>
        <end position="280"/>
    </location>
</feature>
<sequence>MSVVRITQSLVVSINAINMSSENGKGKIAIVGRFVQVLVFSYSCFIFSGLVGSSWATIFASSGYQVQMYDISEQQLVAAKILVEKNLQKLDKHALQRGPILTDVALKLVSTTTSLKEVMTNAVYVQESALEDLNFRIEFYKKLDELAGPNTILASSTSTIPASKFTEGLVNRERCIIVHPVNPPLFLPLTELVPAPWTSQDTVDRSAEIMKSVKQTPVKLKKEVLGFAVNRIQFALLAETWRLVADDVIGVDDIDVVMSAGLGPRYAFNGPCETVHLNAFGVRDYFRRYGNGATTVLNDMGPVPDFSDESVIQKLENDLEKKMAVANIRGYQAEREAKLIEIAKLKKALKF</sequence>
<dbReference type="GeneID" id="8581508"/>
<dbReference type="CTD" id="8581508"/>
<gene>
    <name evidence="6 8" type="ORF">CBG04121</name>
    <name evidence="6" type="ORF">CBG_04121</name>
</gene>
<evidence type="ECO:0000259" key="4">
    <source>
        <dbReference type="Pfam" id="PF00725"/>
    </source>
</evidence>
<dbReference type="RefSeq" id="XP_045092591.1">
    <property type="nucleotide sequence ID" value="XM_045243332.1"/>
</dbReference>
<proteinExistence type="inferred from homology"/>
<keyword evidence="3" id="KW-1133">Transmembrane helix</keyword>
<evidence type="ECO:0000256" key="3">
    <source>
        <dbReference type="SAM" id="Phobius"/>
    </source>
</evidence>
<comment type="similarity">
    <text evidence="1">Belongs to the 3-hydroxyacyl-CoA dehydrogenase family.</text>
</comment>
<dbReference type="GO" id="GO:0006631">
    <property type="term" value="P:fatty acid metabolic process"/>
    <property type="evidence" value="ECO:0007669"/>
    <property type="project" value="InterPro"/>
</dbReference>
<dbReference type="InterPro" id="IPR006108">
    <property type="entry name" value="3HC_DH_C"/>
</dbReference>
<dbReference type="InterPro" id="IPR036291">
    <property type="entry name" value="NAD(P)-bd_dom_sf"/>
</dbReference>
<dbReference type="PANTHER" id="PTHR48075:SF1">
    <property type="entry name" value="LAMBDA-CRYSTALLIN HOMOLOG"/>
    <property type="match status" value="1"/>
</dbReference>
<keyword evidence="7" id="KW-1185">Reference proteome</keyword>
<dbReference type="InterPro" id="IPR013328">
    <property type="entry name" value="6PGD_dom2"/>
</dbReference>
<organism evidence="6 7">
    <name type="scientific">Caenorhabditis briggsae</name>
    <dbReference type="NCBI Taxonomy" id="6238"/>
    <lineage>
        <taxon>Eukaryota</taxon>
        <taxon>Metazoa</taxon>
        <taxon>Ecdysozoa</taxon>
        <taxon>Nematoda</taxon>
        <taxon>Chromadorea</taxon>
        <taxon>Rhabditida</taxon>
        <taxon>Rhabditina</taxon>
        <taxon>Rhabditomorpha</taxon>
        <taxon>Rhabditoidea</taxon>
        <taxon>Rhabditidae</taxon>
        <taxon>Peloderinae</taxon>
        <taxon>Caenorhabditis</taxon>
    </lineage>
</organism>
<dbReference type="eggNOG" id="KOG2305">
    <property type="taxonomic scope" value="Eukaryota"/>
</dbReference>
<dbReference type="HOGENOM" id="CLU_009834_0_0_1"/>
<reference evidence="6 7" key="1">
    <citation type="journal article" date="2003" name="PLoS Biol.">
        <title>The genome sequence of Caenorhabditis briggsae: a platform for comparative genomics.</title>
        <authorList>
            <person name="Stein L.D."/>
            <person name="Bao Z."/>
            <person name="Blasiar D."/>
            <person name="Blumenthal T."/>
            <person name="Brent M.R."/>
            <person name="Chen N."/>
            <person name="Chinwalla A."/>
            <person name="Clarke L."/>
            <person name="Clee C."/>
            <person name="Coghlan A."/>
            <person name="Coulson A."/>
            <person name="D'Eustachio P."/>
            <person name="Fitch D.H."/>
            <person name="Fulton L.A."/>
            <person name="Fulton R.E."/>
            <person name="Griffiths-Jones S."/>
            <person name="Harris T.W."/>
            <person name="Hillier L.W."/>
            <person name="Kamath R."/>
            <person name="Kuwabara P.E."/>
            <person name="Mardis E.R."/>
            <person name="Marra M.A."/>
            <person name="Miner T.L."/>
            <person name="Minx P."/>
            <person name="Mullikin J.C."/>
            <person name="Plumb R.W."/>
            <person name="Rogers J."/>
            <person name="Schein J.E."/>
            <person name="Sohrmann M."/>
            <person name="Spieth J."/>
            <person name="Stajich J.E."/>
            <person name="Wei C."/>
            <person name="Willey D."/>
            <person name="Wilson R.K."/>
            <person name="Durbin R."/>
            <person name="Waterston R.H."/>
        </authorList>
    </citation>
    <scope>NUCLEOTIDE SEQUENCE [LARGE SCALE GENOMIC DNA]</scope>
    <source>
        <strain evidence="6 7">AF16</strain>
    </source>
</reference>
<feature type="domain" description="3-hydroxyacyl-CoA dehydrogenase NAD binding" evidence="5">
    <location>
        <begin position="48"/>
        <end position="222"/>
    </location>
</feature>
<evidence type="ECO:0000259" key="5">
    <source>
        <dbReference type="Pfam" id="PF02737"/>
    </source>
</evidence>
<dbReference type="WormBase" id="CBG04121">
    <property type="protein sequence ID" value="CBP44908"/>
    <property type="gene ID" value="WBGene00026856"/>
</dbReference>
<dbReference type="Gene3D" id="1.10.1040.10">
    <property type="entry name" value="N-(1-d-carboxylethyl)-l-norvaline Dehydrogenase, domain 2"/>
    <property type="match status" value="1"/>
</dbReference>
<dbReference type="InterPro" id="IPR006180">
    <property type="entry name" value="3-OHacyl-CoA_DH_CS"/>
</dbReference>
<dbReference type="SUPFAM" id="SSF48179">
    <property type="entry name" value="6-phosphogluconate dehydrogenase C-terminal domain-like"/>
    <property type="match status" value="1"/>
</dbReference>
<reference evidence="6 7" key="2">
    <citation type="journal article" date="2011" name="PLoS Genet.">
        <title>Caenorhabditis briggsae recombinant inbred line genotypes reveal inter-strain incompatibility and the evolution of recombination.</title>
        <authorList>
            <person name="Ross J.A."/>
            <person name="Koboldt D.C."/>
            <person name="Staisch J.E."/>
            <person name="Chamberlin H.M."/>
            <person name="Gupta B.P."/>
            <person name="Miller R.D."/>
            <person name="Baird S.E."/>
            <person name="Haag E.S."/>
        </authorList>
    </citation>
    <scope>NUCLEOTIDE SEQUENCE [LARGE SCALE GENOMIC DNA]</scope>
    <source>
        <strain evidence="6 7">AF16</strain>
    </source>
</reference>
<keyword evidence="3" id="KW-0812">Transmembrane</keyword>
<dbReference type="InterPro" id="IPR008927">
    <property type="entry name" value="6-PGluconate_DH-like_C_sf"/>
</dbReference>
<dbReference type="GO" id="GO:0070403">
    <property type="term" value="F:NAD+ binding"/>
    <property type="evidence" value="ECO:0007669"/>
    <property type="project" value="InterPro"/>
</dbReference>
<evidence type="ECO:0000313" key="8">
    <source>
        <dbReference type="WormBase" id="CBG04121"/>
    </source>
</evidence>
<keyword evidence="2" id="KW-0560">Oxidoreductase</keyword>
<evidence type="ECO:0000256" key="2">
    <source>
        <dbReference type="ARBA" id="ARBA00023002"/>
    </source>
</evidence>
<dbReference type="AlphaFoldDB" id="A8WW93"/>
<dbReference type="STRING" id="6238.A8WW93"/>
<evidence type="ECO:0000313" key="7">
    <source>
        <dbReference type="Proteomes" id="UP000008549"/>
    </source>
</evidence>
<feature type="transmembrane region" description="Helical" evidence="3">
    <location>
        <begin position="34"/>
        <end position="58"/>
    </location>
</feature>
<dbReference type="Proteomes" id="UP000008549">
    <property type="component" value="Unassembled WGS sequence"/>
</dbReference>
<dbReference type="PROSITE" id="PS00067">
    <property type="entry name" value="3HCDH"/>
    <property type="match status" value="1"/>
</dbReference>
<dbReference type="SUPFAM" id="SSF51735">
    <property type="entry name" value="NAD(P)-binding Rossmann-fold domains"/>
    <property type="match status" value="1"/>
</dbReference>
<dbReference type="PANTHER" id="PTHR48075">
    <property type="entry name" value="3-HYDROXYACYL-COA DEHYDROGENASE FAMILY PROTEIN"/>
    <property type="match status" value="1"/>
</dbReference>
<keyword evidence="3" id="KW-0472">Membrane</keyword>
<dbReference type="InParanoid" id="A8WW93"/>
<dbReference type="Pfam" id="PF02737">
    <property type="entry name" value="3HCDH_N"/>
    <property type="match status" value="1"/>
</dbReference>
<evidence type="ECO:0000256" key="1">
    <source>
        <dbReference type="ARBA" id="ARBA00009463"/>
    </source>
</evidence>
<dbReference type="EMBL" id="HE600956">
    <property type="protein sequence ID" value="CAP24902.2"/>
    <property type="molecule type" value="Genomic_DNA"/>
</dbReference>
<accession>A8WW93</accession>
<dbReference type="InterPro" id="IPR006176">
    <property type="entry name" value="3-OHacyl-CoA_DH_NAD-bd"/>
</dbReference>
<dbReference type="OMA" id="MRYALMG"/>
<evidence type="ECO:0000313" key="6">
    <source>
        <dbReference type="EMBL" id="CAP24902.2"/>
    </source>
</evidence>
<dbReference type="Gene3D" id="3.40.50.720">
    <property type="entry name" value="NAD(P)-binding Rossmann-like Domain"/>
    <property type="match status" value="1"/>
</dbReference>
<protein>
    <submittedName>
        <fullName evidence="6">Protein CBG04121</fullName>
    </submittedName>
</protein>
<dbReference type="KEGG" id="cbr:CBG_04121"/>
<dbReference type="GO" id="GO:0050104">
    <property type="term" value="F:L-gulonate 3-dehydrogenase activity"/>
    <property type="evidence" value="ECO:0000318"/>
    <property type="project" value="GO_Central"/>
</dbReference>